<evidence type="ECO:0000256" key="4">
    <source>
        <dbReference type="ARBA" id="ARBA00022737"/>
    </source>
</evidence>
<dbReference type="Gene3D" id="1.25.40.20">
    <property type="entry name" value="Ankyrin repeat-containing domain"/>
    <property type="match status" value="2"/>
</dbReference>
<evidence type="ECO:0000313" key="15">
    <source>
        <dbReference type="EMBL" id="RXK35073.1"/>
    </source>
</evidence>
<dbReference type="STRING" id="5217.A0A4Q1BFN8"/>
<comment type="subcellular location">
    <subcellularLocation>
        <location evidence="1">Membrane</location>
        <topology evidence="1">Multi-pass membrane protein</topology>
    </subcellularLocation>
</comment>
<feature type="repeat" description="ANK" evidence="11">
    <location>
        <begin position="89"/>
        <end position="121"/>
    </location>
</feature>
<dbReference type="InterPro" id="IPR036770">
    <property type="entry name" value="Ankyrin_rpt-contain_sf"/>
</dbReference>
<feature type="compositionally biased region" description="Basic and acidic residues" evidence="13">
    <location>
        <begin position="23"/>
        <end position="35"/>
    </location>
</feature>
<keyword evidence="4" id="KW-0677">Repeat</keyword>
<comment type="caution">
    <text evidence="15">The sequence shown here is derived from an EMBL/GenBank/DDBJ whole genome shotgun (WGS) entry which is preliminary data.</text>
</comment>
<dbReference type="PROSITE" id="PS50216">
    <property type="entry name" value="DHHC"/>
    <property type="match status" value="1"/>
</dbReference>
<evidence type="ECO:0000256" key="6">
    <source>
        <dbReference type="ARBA" id="ARBA00023043"/>
    </source>
</evidence>
<comment type="domain">
    <text evidence="12">The DHHC domain is required for palmitoyltransferase activity.</text>
</comment>
<feature type="transmembrane region" description="Helical" evidence="12">
    <location>
        <begin position="356"/>
        <end position="374"/>
    </location>
</feature>
<dbReference type="Pfam" id="PF12796">
    <property type="entry name" value="Ank_2"/>
    <property type="match status" value="2"/>
</dbReference>
<gene>
    <name evidence="15" type="ORF">M231_07660</name>
</gene>
<reference evidence="15 16" key="1">
    <citation type="submission" date="2016-06" db="EMBL/GenBank/DDBJ databases">
        <title>Evolution of pathogenesis and genome organization in the Tremellales.</title>
        <authorList>
            <person name="Cuomo C."/>
            <person name="Litvintseva A."/>
            <person name="Heitman J."/>
            <person name="Chen Y."/>
            <person name="Sun S."/>
            <person name="Springer D."/>
            <person name="Dromer F."/>
            <person name="Young S."/>
            <person name="Zeng Q."/>
            <person name="Chapman S."/>
            <person name="Gujja S."/>
            <person name="Saif S."/>
            <person name="Birren B."/>
        </authorList>
    </citation>
    <scope>NUCLEOTIDE SEQUENCE [LARGE SCALE GENOMIC DNA]</scope>
    <source>
        <strain evidence="15 16">ATCC 28783</strain>
    </source>
</reference>
<evidence type="ECO:0000256" key="8">
    <source>
        <dbReference type="ARBA" id="ARBA00023139"/>
    </source>
</evidence>
<keyword evidence="12" id="KW-0012">Acyltransferase</keyword>
<evidence type="ECO:0000256" key="12">
    <source>
        <dbReference type="RuleBase" id="RU079119"/>
    </source>
</evidence>
<dbReference type="Pfam" id="PF01529">
    <property type="entry name" value="DHHC"/>
    <property type="match status" value="1"/>
</dbReference>
<sequence length="744" mass="81838">MAAPSVGAASPLKTSPTLDPLSDGEHDRIERERTSSEIGVKTQYEPEPSEVFSPAELPIHALAQRGDTQSLIERYKSDPSINLSARDAQDVTPLHWAAINAHIGTCRWLLDNGAEVDAIGGELKATPLQWAARNGHLYVVHLLLSRGADPNLFDAQGFNTLHLITHSSGVMPLLYMLHQPVAIDERDSDGHTALMWAAYQGDAISVDLLIRHGASVNTRDNAGMTPLHWAAVKGSKVAIRHLVEAGAELQAKEDQGKTPRDMAEELKGLAPFQKALEEAGYSSTGMRRISRLSPRNTRLALLVGPTIWLGLLFETFTLFPGYVAWPLAVAEFWSMQIVVVKVLLAHEPEEGKVSGSPHFAAIIIGSLVWVFYAFVTRLTVRTPGHALAQLGFTLALGACVYNFYKGIVTDPGWVPKAASDGEIKMALEELADEGRLNGTNFCIECMTRKPLRSKHCRTCHRCVARYDHHCPWIWNCVGYRNHRYFLLFILFLITGVLIFNHLVIAYISENAPEYTPPSIGFSTCDLSPFFCRATSFDNFLIAVSLWATLQLTWTSILAISHLWQIARQMTTVEVSNLGRYGFMGGRGGASLRDQSGAMRQATAIGAGIGPLESMQDSTMGGGPEGNLNLPPPPSHVHTHSHSHGGIKGLCGMIWKGFTGPVMHILGLDRFTRGKAMSGMARAGRDHNPFDLGVVKNCTDFWLEPEIIDYTHLYSIPPEGWPSYRRKLAMSNNPKGYQPVNNEEV</sequence>
<keyword evidence="16" id="KW-1185">Reference proteome</keyword>
<feature type="transmembrane region" description="Helical" evidence="12">
    <location>
        <begin position="325"/>
        <end position="344"/>
    </location>
</feature>
<evidence type="ECO:0000256" key="7">
    <source>
        <dbReference type="ARBA" id="ARBA00023136"/>
    </source>
</evidence>
<comment type="similarity">
    <text evidence="2">Belongs to the DHHC palmitoyltransferase family. AKR/ZDHHC17 subfamily.</text>
</comment>
<evidence type="ECO:0000256" key="1">
    <source>
        <dbReference type="ARBA" id="ARBA00004141"/>
    </source>
</evidence>
<evidence type="ECO:0000256" key="3">
    <source>
        <dbReference type="ARBA" id="ARBA00022692"/>
    </source>
</evidence>
<keyword evidence="12 15" id="KW-0808">Transferase</keyword>
<feature type="transmembrane region" description="Helical" evidence="12">
    <location>
        <begin position="539"/>
        <end position="559"/>
    </location>
</feature>
<keyword evidence="5 12" id="KW-1133">Transmembrane helix</keyword>
<dbReference type="PANTHER" id="PTHR24161:SF85">
    <property type="entry name" value="PALMITOYLTRANSFERASE HIP14"/>
    <property type="match status" value="1"/>
</dbReference>
<dbReference type="GO" id="GO:0016020">
    <property type="term" value="C:membrane"/>
    <property type="evidence" value="ECO:0007669"/>
    <property type="project" value="UniProtKB-SubCell"/>
</dbReference>
<name>A0A4Q1BFN8_TREME</name>
<comment type="catalytic activity">
    <reaction evidence="10 12">
        <text>L-cysteinyl-[protein] + hexadecanoyl-CoA = S-hexadecanoyl-L-cysteinyl-[protein] + CoA</text>
        <dbReference type="Rhea" id="RHEA:36683"/>
        <dbReference type="Rhea" id="RHEA-COMP:10131"/>
        <dbReference type="Rhea" id="RHEA-COMP:11032"/>
        <dbReference type="ChEBI" id="CHEBI:29950"/>
        <dbReference type="ChEBI" id="CHEBI:57287"/>
        <dbReference type="ChEBI" id="CHEBI:57379"/>
        <dbReference type="ChEBI" id="CHEBI:74151"/>
        <dbReference type="EC" id="2.3.1.225"/>
    </reaction>
</comment>
<feature type="repeat" description="ANK" evidence="11">
    <location>
        <begin position="123"/>
        <end position="155"/>
    </location>
</feature>
<dbReference type="AlphaFoldDB" id="A0A4Q1BFN8"/>
<feature type="transmembrane region" description="Helical" evidence="12">
    <location>
        <begin position="386"/>
        <end position="404"/>
    </location>
</feature>
<keyword evidence="9" id="KW-0449">Lipoprotein</keyword>
<evidence type="ECO:0000313" key="16">
    <source>
        <dbReference type="Proteomes" id="UP000289152"/>
    </source>
</evidence>
<keyword evidence="7 12" id="KW-0472">Membrane</keyword>
<dbReference type="InParanoid" id="A0A4Q1BFN8"/>
<dbReference type="OrthoDB" id="6781668at2759"/>
<keyword evidence="6 11" id="KW-0040">ANK repeat</keyword>
<feature type="repeat" description="ANK" evidence="11">
    <location>
        <begin position="222"/>
        <end position="254"/>
    </location>
</feature>
<feature type="transmembrane region" description="Helical" evidence="12">
    <location>
        <begin position="484"/>
        <end position="507"/>
    </location>
</feature>
<evidence type="ECO:0000256" key="2">
    <source>
        <dbReference type="ARBA" id="ARBA00010104"/>
    </source>
</evidence>
<feature type="repeat" description="ANK" evidence="11">
    <location>
        <begin position="189"/>
        <end position="221"/>
    </location>
</feature>
<evidence type="ECO:0000256" key="9">
    <source>
        <dbReference type="ARBA" id="ARBA00023288"/>
    </source>
</evidence>
<feature type="domain" description="Palmitoyltransferase DHHC" evidence="14">
    <location>
        <begin position="438"/>
        <end position="574"/>
    </location>
</feature>
<organism evidence="15 16">
    <name type="scientific">Tremella mesenterica</name>
    <name type="common">Jelly fungus</name>
    <dbReference type="NCBI Taxonomy" id="5217"/>
    <lineage>
        <taxon>Eukaryota</taxon>
        <taxon>Fungi</taxon>
        <taxon>Dikarya</taxon>
        <taxon>Basidiomycota</taxon>
        <taxon>Agaricomycotina</taxon>
        <taxon>Tremellomycetes</taxon>
        <taxon>Tremellales</taxon>
        <taxon>Tremellaceae</taxon>
        <taxon>Tremella</taxon>
    </lineage>
</organism>
<dbReference type="FunCoup" id="A0A4Q1BFN8">
    <property type="interactions" value="232"/>
</dbReference>
<dbReference type="GO" id="GO:0019706">
    <property type="term" value="F:protein-cysteine S-palmitoyltransferase activity"/>
    <property type="evidence" value="ECO:0007669"/>
    <property type="project" value="UniProtKB-EC"/>
</dbReference>
<dbReference type="PANTHER" id="PTHR24161">
    <property type="entry name" value="ANK_REP_REGION DOMAIN-CONTAINING PROTEIN-RELATED"/>
    <property type="match status" value="1"/>
</dbReference>
<evidence type="ECO:0000256" key="10">
    <source>
        <dbReference type="ARBA" id="ARBA00048048"/>
    </source>
</evidence>
<dbReference type="InterPro" id="IPR001594">
    <property type="entry name" value="Palmitoyltrfase_DHHC"/>
</dbReference>
<evidence type="ECO:0000256" key="5">
    <source>
        <dbReference type="ARBA" id="ARBA00022989"/>
    </source>
</evidence>
<feature type="transmembrane region" description="Helical" evidence="12">
    <location>
        <begin position="299"/>
        <end position="319"/>
    </location>
</feature>
<dbReference type="EMBL" id="SDIL01000160">
    <property type="protein sequence ID" value="RXK35073.1"/>
    <property type="molecule type" value="Genomic_DNA"/>
</dbReference>
<dbReference type="PROSITE" id="PS50297">
    <property type="entry name" value="ANK_REP_REGION"/>
    <property type="match status" value="4"/>
</dbReference>
<accession>A0A4Q1BFN8</accession>
<dbReference type="PROSITE" id="PS50088">
    <property type="entry name" value="ANK_REPEAT"/>
    <property type="match status" value="4"/>
</dbReference>
<keyword evidence="3 12" id="KW-0812">Transmembrane</keyword>
<keyword evidence="8" id="KW-0564">Palmitate</keyword>
<evidence type="ECO:0000256" key="11">
    <source>
        <dbReference type="PROSITE-ProRule" id="PRU00023"/>
    </source>
</evidence>
<evidence type="ECO:0000259" key="14">
    <source>
        <dbReference type="Pfam" id="PF01529"/>
    </source>
</evidence>
<dbReference type="EC" id="2.3.1.225" evidence="12"/>
<feature type="region of interest" description="Disordered" evidence="13">
    <location>
        <begin position="1"/>
        <end position="47"/>
    </location>
</feature>
<dbReference type="SMART" id="SM00248">
    <property type="entry name" value="ANK"/>
    <property type="match status" value="4"/>
</dbReference>
<dbReference type="Proteomes" id="UP000289152">
    <property type="component" value="Unassembled WGS sequence"/>
</dbReference>
<dbReference type="InterPro" id="IPR002110">
    <property type="entry name" value="Ankyrin_rpt"/>
</dbReference>
<dbReference type="SUPFAM" id="SSF48403">
    <property type="entry name" value="Ankyrin repeat"/>
    <property type="match status" value="1"/>
</dbReference>
<protein>
    <recommendedName>
        <fullName evidence="12">Palmitoyltransferase</fullName>
        <ecNumber evidence="12">2.3.1.225</ecNumber>
    </recommendedName>
</protein>
<proteinExistence type="inferred from homology"/>
<evidence type="ECO:0000256" key="13">
    <source>
        <dbReference type="SAM" id="MobiDB-lite"/>
    </source>
</evidence>